<evidence type="ECO:0000256" key="1">
    <source>
        <dbReference type="SAM" id="MobiDB-lite"/>
    </source>
</evidence>
<organism evidence="2 3">
    <name type="scientific">Pleuronectes platessa</name>
    <name type="common">European plaice</name>
    <dbReference type="NCBI Taxonomy" id="8262"/>
    <lineage>
        <taxon>Eukaryota</taxon>
        <taxon>Metazoa</taxon>
        <taxon>Chordata</taxon>
        <taxon>Craniata</taxon>
        <taxon>Vertebrata</taxon>
        <taxon>Euteleostomi</taxon>
        <taxon>Actinopterygii</taxon>
        <taxon>Neopterygii</taxon>
        <taxon>Teleostei</taxon>
        <taxon>Neoteleostei</taxon>
        <taxon>Acanthomorphata</taxon>
        <taxon>Carangaria</taxon>
        <taxon>Pleuronectiformes</taxon>
        <taxon>Pleuronectoidei</taxon>
        <taxon>Pleuronectidae</taxon>
        <taxon>Pleuronectes</taxon>
    </lineage>
</organism>
<dbReference type="EMBL" id="CADEAL010004257">
    <property type="protein sequence ID" value="CAB1455456.1"/>
    <property type="molecule type" value="Genomic_DNA"/>
</dbReference>
<dbReference type="Proteomes" id="UP001153269">
    <property type="component" value="Unassembled WGS sequence"/>
</dbReference>
<evidence type="ECO:0000313" key="3">
    <source>
        <dbReference type="Proteomes" id="UP001153269"/>
    </source>
</evidence>
<name>A0A9N7VW34_PLEPL</name>
<comment type="caution">
    <text evidence="2">The sequence shown here is derived from an EMBL/GenBank/DDBJ whole genome shotgun (WGS) entry which is preliminary data.</text>
</comment>
<proteinExistence type="predicted"/>
<reference evidence="2" key="1">
    <citation type="submission" date="2020-03" db="EMBL/GenBank/DDBJ databases">
        <authorList>
            <person name="Weist P."/>
        </authorList>
    </citation>
    <scope>NUCLEOTIDE SEQUENCE</scope>
</reference>
<feature type="compositionally biased region" description="Gly residues" evidence="1">
    <location>
        <begin position="126"/>
        <end position="141"/>
    </location>
</feature>
<feature type="region of interest" description="Disordered" evidence="1">
    <location>
        <begin position="104"/>
        <end position="141"/>
    </location>
</feature>
<protein>
    <submittedName>
        <fullName evidence="2">Uncharacterized protein</fullName>
    </submittedName>
</protein>
<gene>
    <name evidence="2" type="ORF">PLEPLA_LOCUS43232</name>
</gene>
<dbReference type="AlphaFoldDB" id="A0A9N7VW34"/>
<keyword evidence="3" id="KW-1185">Reference proteome</keyword>
<evidence type="ECO:0000313" key="2">
    <source>
        <dbReference type="EMBL" id="CAB1455456.1"/>
    </source>
</evidence>
<sequence length="156" mass="16896">MDLQRHYLHCKAENPLVLATESWTGVSRLARLWFCTRIDTDVINPSTSDLTQGHVEDEDVHICKDVEIRELSVIRVGAGVDVLEQLSGADYVVTSQRSPRLTFPTRLPRPGLRLRDDRPPRPRRLTGGGGEGGGGGGVEGGSGGVGRLLIGSVLFV</sequence>
<accession>A0A9N7VW34</accession>